<gene>
    <name evidence="2" type="ORF">BJ993_000262</name>
</gene>
<dbReference type="EMBL" id="JACBZM010000001">
    <property type="protein sequence ID" value="NYI43182.1"/>
    <property type="molecule type" value="Genomic_DNA"/>
</dbReference>
<evidence type="ECO:0000313" key="2">
    <source>
        <dbReference type="EMBL" id="NYI43182.1"/>
    </source>
</evidence>
<dbReference type="Proteomes" id="UP000562045">
    <property type="component" value="Unassembled WGS sequence"/>
</dbReference>
<dbReference type="RefSeq" id="WP_179647458.1">
    <property type="nucleotide sequence ID" value="NZ_JACBZM010000001.1"/>
</dbReference>
<reference evidence="2 3" key="1">
    <citation type="submission" date="2020-07" db="EMBL/GenBank/DDBJ databases">
        <title>Sequencing the genomes of 1000 actinobacteria strains.</title>
        <authorList>
            <person name="Klenk H.-P."/>
        </authorList>
    </citation>
    <scope>NUCLEOTIDE SEQUENCE [LARGE SCALE GENOMIC DNA]</scope>
    <source>
        <strain evidence="2 3">DSM 15131</strain>
    </source>
</reference>
<evidence type="ECO:0000313" key="3">
    <source>
        <dbReference type="Proteomes" id="UP000562045"/>
    </source>
</evidence>
<dbReference type="PROSITE" id="PS51257">
    <property type="entry name" value="PROKAR_LIPOPROTEIN"/>
    <property type="match status" value="1"/>
</dbReference>
<name>A0A7Y9ZD56_9ACTN</name>
<sequence>MRRTGMPRFVAAAVCGLSLLSACAPAALPTAVPGAPDGPSPTAAAPPLPVGAPPRVPYVAGRWYVAPDRRLRLPGGRRGVTGAVVYDDGLLVADARIFEGTVGLARVRNGRWVASLGCSSGVPATSADRRYVAWATTLCLESGDTTAGAIHRSRASGGGEVVVPVAAGLVSVVGFLGHDVVYQLGFAGGVWVSDLAGTPRRIPGIDHARDTSTRRSLVLGGRGDRTDRVLRPDGTPLWRVAEGDLIGFSPAGGRVVAFRDDRLVVLRSRDGSTAVTIDLAAEVEAWSVTWESERTLLALEYDAGRVAVVRLHLDGRAERATAWRAVDASGGPYVLLP</sequence>
<proteinExistence type="predicted"/>
<evidence type="ECO:0000256" key="1">
    <source>
        <dbReference type="SAM" id="SignalP"/>
    </source>
</evidence>
<feature type="chain" id="PRO_5030838883" evidence="1">
    <location>
        <begin position="27"/>
        <end position="337"/>
    </location>
</feature>
<keyword evidence="1" id="KW-0732">Signal</keyword>
<protein>
    <submittedName>
        <fullName evidence="2">Uncharacterized protein</fullName>
    </submittedName>
</protein>
<comment type="caution">
    <text evidence="2">The sequence shown here is derived from an EMBL/GenBank/DDBJ whole genome shotgun (WGS) entry which is preliminary data.</text>
</comment>
<feature type="signal peptide" evidence="1">
    <location>
        <begin position="1"/>
        <end position="26"/>
    </location>
</feature>
<dbReference type="SUPFAM" id="SSF69304">
    <property type="entry name" value="Tricorn protease N-terminal domain"/>
    <property type="match status" value="1"/>
</dbReference>
<dbReference type="AlphaFoldDB" id="A0A7Y9ZD56"/>
<accession>A0A7Y9ZD56</accession>
<organism evidence="2 3">
    <name type="scientific">Nocardioides aromaticivorans</name>
    <dbReference type="NCBI Taxonomy" id="200618"/>
    <lineage>
        <taxon>Bacteria</taxon>
        <taxon>Bacillati</taxon>
        <taxon>Actinomycetota</taxon>
        <taxon>Actinomycetes</taxon>
        <taxon>Propionibacteriales</taxon>
        <taxon>Nocardioidaceae</taxon>
        <taxon>Nocardioides</taxon>
    </lineage>
</organism>